<evidence type="ECO:0000256" key="1">
    <source>
        <dbReference type="SAM" id="Coils"/>
    </source>
</evidence>
<feature type="coiled-coil region" evidence="1">
    <location>
        <begin position="190"/>
        <end position="217"/>
    </location>
</feature>
<organism evidence="2">
    <name type="scientific">uncultured Sulfurovum sp</name>
    <dbReference type="NCBI Taxonomy" id="269237"/>
    <lineage>
        <taxon>Bacteria</taxon>
        <taxon>Pseudomonadati</taxon>
        <taxon>Campylobacterota</taxon>
        <taxon>Epsilonproteobacteria</taxon>
        <taxon>Campylobacterales</taxon>
        <taxon>Sulfurovaceae</taxon>
        <taxon>Sulfurovum</taxon>
        <taxon>environmental samples</taxon>
    </lineage>
</organism>
<dbReference type="SUPFAM" id="SSF160980">
    <property type="entry name" value="SSO1389-like"/>
    <property type="match status" value="1"/>
</dbReference>
<protein>
    <recommendedName>
        <fullName evidence="3">CRISPR-associated protein, TM1812 family</fullName>
    </recommendedName>
</protein>
<reference evidence="2" key="1">
    <citation type="submission" date="2020-01" db="EMBL/GenBank/DDBJ databases">
        <authorList>
            <person name="Meier V. D."/>
            <person name="Meier V D."/>
        </authorList>
    </citation>
    <scope>NUCLEOTIDE SEQUENCE</scope>
    <source>
        <strain evidence="2">HLG_WM_MAG_05</strain>
    </source>
</reference>
<name>A0A6S6TIV7_9BACT</name>
<sequence length="385" mass="45382">MIISILGMAGRDWKTKKKSSIYYDCSILKKKSGDFCNSVDVLLSSYDDEFYFIGTQMAIDFQKELLDFKDKKCYFVVVEDDSLDDIFEKILELLQESKETILDITHGFRHQPIMAIFASTLSQFLDRKDLKIVYAKEKERLLSYEYIYLNEYIEITQISLLLTGFIRTLNFVPVENMKLLNNKLFEDFSKSLLSNDLKGVEKNYELLSAELRGLKKNEELKHISNLIEKVETELRPLALFAPLLHFQKYIFLAKLTVEKNYIIVAYAYIFESLREYCAYRFEDICSSIEFKDDYAKNQAVMTTIGNFHWANFGTEILKKHKGIYKKNKTEFKEVQKLYDKIRKRRNALAHINKTKDFEDIKRDLKKIIAKVEVLYNAETLKTIVY</sequence>
<dbReference type="NCBIfam" id="TIGR02549">
    <property type="entry name" value="CRISPR_DxTHG"/>
    <property type="match status" value="1"/>
</dbReference>
<gene>
    <name evidence="2" type="ORF">HELGO_WM15865</name>
</gene>
<keyword evidence="1" id="KW-0175">Coiled coil</keyword>
<dbReference type="EMBL" id="CACVAU010000045">
    <property type="protein sequence ID" value="CAA6815462.1"/>
    <property type="molecule type" value="Genomic_DNA"/>
</dbReference>
<evidence type="ECO:0008006" key="3">
    <source>
        <dbReference type="Google" id="ProtNLM"/>
    </source>
</evidence>
<dbReference type="InterPro" id="IPR013383">
    <property type="entry name" value="CRISPR-assoc_prot_DxTHG_CS"/>
</dbReference>
<evidence type="ECO:0000313" key="2">
    <source>
        <dbReference type="EMBL" id="CAA6815462.1"/>
    </source>
</evidence>
<accession>A0A6S6TIV7</accession>
<dbReference type="AlphaFoldDB" id="A0A6S6TIV7"/>
<proteinExistence type="predicted"/>